<sequence length="94" mass="10736">MVHLCNQSRIHGSRRSLPFWSFVGLSSFFSLLLVSLRGASSRVRRRRCLLAVVLFFLHSPLARRGAEPSSLRPKEVARSSVQPMAFFMLFWVGE</sequence>
<accession>A0A811BRE3</accession>
<dbReference type="EMBL" id="LC625835">
    <property type="protein sequence ID" value="BCU03920.1"/>
    <property type="molecule type" value="Genomic_DNA"/>
</dbReference>
<keyword evidence="1" id="KW-1133">Transmembrane helix</keyword>
<dbReference type="Proteomes" id="UP001253637">
    <property type="component" value="Segment"/>
</dbReference>
<proteinExistence type="predicted"/>
<evidence type="ECO:0000313" key="3">
    <source>
        <dbReference type="Proteomes" id="UP001253637"/>
    </source>
</evidence>
<feature type="transmembrane region" description="Helical" evidence="1">
    <location>
        <begin position="17"/>
        <end position="36"/>
    </location>
</feature>
<keyword evidence="1" id="KW-0472">Membrane</keyword>
<protein>
    <submittedName>
        <fullName evidence="2">Uncharacterized protein</fullName>
    </submittedName>
</protein>
<name>A0A811BRE3_9VIRU</name>
<evidence type="ECO:0000313" key="2">
    <source>
        <dbReference type="EMBL" id="BCU03920.1"/>
    </source>
</evidence>
<organism evidence="2 3">
    <name type="scientific">Pandoravirus japonicus</name>
    <dbReference type="NCBI Taxonomy" id="2823154"/>
    <lineage>
        <taxon>Viruses</taxon>
        <taxon>Pandoravirus</taxon>
    </lineage>
</organism>
<reference evidence="2" key="1">
    <citation type="submission" date="2021-04" db="EMBL/GenBank/DDBJ databases">
        <title>Draft Genome Sequence of Pandoravirus japonicus, Isolated from the Sabaishi River of Niigata, Japan.</title>
        <authorList>
            <person name="Hosokawa N."/>
            <person name="Takahashi H."/>
            <person name="Aoki K."/>
            <person name="Takemura M."/>
        </authorList>
    </citation>
    <scope>NUCLEOTIDE SEQUENCE</scope>
</reference>
<keyword evidence="1" id="KW-0812">Transmembrane</keyword>
<evidence type="ECO:0000256" key="1">
    <source>
        <dbReference type="SAM" id="Phobius"/>
    </source>
</evidence>